<reference evidence="1 2" key="1">
    <citation type="submission" date="2020-05" db="EMBL/GenBank/DDBJ databases">
        <authorList>
            <person name="Campoy J."/>
            <person name="Schneeberger K."/>
            <person name="Spophaly S."/>
        </authorList>
    </citation>
    <scope>NUCLEOTIDE SEQUENCE [LARGE SCALE GENOMIC DNA]</scope>
    <source>
        <strain evidence="1">PruArmRojPasFocal</strain>
    </source>
</reference>
<dbReference type="Proteomes" id="UP000507222">
    <property type="component" value="Unassembled WGS sequence"/>
</dbReference>
<dbReference type="EMBL" id="CAEKDK010000008">
    <property type="protein sequence ID" value="CAB4290436.1"/>
    <property type="molecule type" value="Genomic_DNA"/>
</dbReference>
<accession>A0A6J5VN58</accession>
<dbReference type="AlphaFoldDB" id="A0A6J5VN58"/>
<evidence type="ECO:0000313" key="1">
    <source>
        <dbReference type="EMBL" id="CAB4290436.1"/>
    </source>
</evidence>
<sequence>MELDRFKKVLKASDVKRLVVTSAMLAMLPRADIQIGMSQSEFSTTRSARFTSSNYPADNGADTKSQFSSLEDGECLSMTGGLHLGTCSISGRRSTKFMELDIALHCTSQIFSLIFNNSSQVVKFQSGVVTHNRDLSCMVLLVWKEKQRKLLII</sequence>
<gene>
    <name evidence="1" type="ORF">CURHAP_LOCUS50444</name>
</gene>
<organism evidence="1 2">
    <name type="scientific">Prunus armeniaca</name>
    <name type="common">Apricot</name>
    <name type="synonym">Armeniaca vulgaris</name>
    <dbReference type="NCBI Taxonomy" id="36596"/>
    <lineage>
        <taxon>Eukaryota</taxon>
        <taxon>Viridiplantae</taxon>
        <taxon>Streptophyta</taxon>
        <taxon>Embryophyta</taxon>
        <taxon>Tracheophyta</taxon>
        <taxon>Spermatophyta</taxon>
        <taxon>Magnoliopsida</taxon>
        <taxon>eudicotyledons</taxon>
        <taxon>Gunneridae</taxon>
        <taxon>Pentapetalae</taxon>
        <taxon>rosids</taxon>
        <taxon>fabids</taxon>
        <taxon>Rosales</taxon>
        <taxon>Rosaceae</taxon>
        <taxon>Amygdaloideae</taxon>
        <taxon>Amygdaleae</taxon>
        <taxon>Prunus</taxon>
    </lineage>
</organism>
<evidence type="ECO:0000313" key="2">
    <source>
        <dbReference type="Proteomes" id="UP000507222"/>
    </source>
</evidence>
<protein>
    <submittedName>
        <fullName evidence="1">Uncharacterized protein</fullName>
    </submittedName>
</protein>
<proteinExistence type="predicted"/>
<name>A0A6J5VN58_PRUAR</name>